<evidence type="ECO:0000313" key="2">
    <source>
        <dbReference type="EMBL" id="KAF9338048.1"/>
    </source>
</evidence>
<dbReference type="PANTHER" id="PTHR31606:SF1">
    <property type="entry name" value="WW DOMAIN BINDING PROTEIN 2, ISOFORM E"/>
    <property type="match status" value="1"/>
</dbReference>
<comment type="caution">
    <text evidence="2">The sequence shown here is derived from an EMBL/GenBank/DDBJ whole genome shotgun (WGS) entry which is preliminary data.</text>
</comment>
<feature type="compositionally biased region" description="Low complexity" evidence="1">
    <location>
        <begin position="160"/>
        <end position="180"/>
    </location>
</feature>
<gene>
    <name evidence="2" type="ORF">BG006_000037</name>
</gene>
<dbReference type="SUPFAM" id="SSF50729">
    <property type="entry name" value="PH domain-like"/>
    <property type="match status" value="1"/>
</dbReference>
<organism evidence="2 3">
    <name type="scientific">Podila minutissima</name>
    <dbReference type="NCBI Taxonomy" id="64525"/>
    <lineage>
        <taxon>Eukaryota</taxon>
        <taxon>Fungi</taxon>
        <taxon>Fungi incertae sedis</taxon>
        <taxon>Mucoromycota</taxon>
        <taxon>Mortierellomycotina</taxon>
        <taxon>Mortierellomycetes</taxon>
        <taxon>Mortierellales</taxon>
        <taxon>Mortierellaceae</taxon>
        <taxon>Podila</taxon>
    </lineage>
</organism>
<sequence length="241" mass="25688">MSINWVMLTVDGKDIVPLDKEIIFYRKENVKFELDCSNGSSFNSKSGSLILTNQRVVYLCQNPNSYFATASMPINNIQDSKLTQSWFSSPVFKAVVMPVQGGGLTQPGRLAITFADGSLHEFDFQYRALKERLQELDGAAPEHLEQLPQYDAPSEPLPPSASATTITTPAPLASSTSSAPAPAPHLLPTPTSTSTTSTAASLSSTSSTPAQPQPSTVPAPTPGPTPTPVATDLPPSYDDIH</sequence>
<evidence type="ECO:0000313" key="3">
    <source>
        <dbReference type="Proteomes" id="UP000696485"/>
    </source>
</evidence>
<proteinExistence type="predicted"/>
<dbReference type="AlphaFoldDB" id="A0A9P5SVX1"/>
<feature type="compositionally biased region" description="Low complexity" evidence="1">
    <location>
        <begin position="188"/>
        <end position="210"/>
    </location>
</feature>
<accession>A0A9P5SVX1</accession>
<name>A0A9P5SVX1_9FUNG</name>
<dbReference type="InterPro" id="IPR044852">
    <property type="entry name" value="WBP2-like"/>
</dbReference>
<dbReference type="GO" id="GO:0003713">
    <property type="term" value="F:transcription coactivator activity"/>
    <property type="evidence" value="ECO:0007669"/>
    <property type="project" value="InterPro"/>
</dbReference>
<evidence type="ECO:0008006" key="4">
    <source>
        <dbReference type="Google" id="ProtNLM"/>
    </source>
</evidence>
<dbReference type="GO" id="GO:0005634">
    <property type="term" value="C:nucleus"/>
    <property type="evidence" value="ECO:0007669"/>
    <property type="project" value="TreeGrafter"/>
</dbReference>
<dbReference type="PANTHER" id="PTHR31606">
    <property type="entry name" value="WW DOMAIN BINDING PROTEIN 2, ISOFORM E"/>
    <property type="match status" value="1"/>
</dbReference>
<evidence type="ECO:0000256" key="1">
    <source>
        <dbReference type="SAM" id="MobiDB-lite"/>
    </source>
</evidence>
<reference evidence="2" key="1">
    <citation type="journal article" date="2020" name="Fungal Divers.">
        <title>Resolving the Mortierellaceae phylogeny through synthesis of multi-gene phylogenetics and phylogenomics.</title>
        <authorList>
            <person name="Vandepol N."/>
            <person name="Liber J."/>
            <person name="Desiro A."/>
            <person name="Na H."/>
            <person name="Kennedy M."/>
            <person name="Barry K."/>
            <person name="Grigoriev I.V."/>
            <person name="Miller A.N."/>
            <person name="O'Donnell K."/>
            <person name="Stajich J.E."/>
            <person name="Bonito G."/>
        </authorList>
    </citation>
    <scope>NUCLEOTIDE SEQUENCE</scope>
    <source>
        <strain evidence="2">NVP1</strain>
    </source>
</reference>
<dbReference type="Proteomes" id="UP000696485">
    <property type="component" value="Unassembled WGS sequence"/>
</dbReference>
<feature type="compositionally biased region" description="Pro residues" evidence="1">
    <location>
        <begin position="211"/>
        <end position="227"/>
    </location>
</feature>
<dbReference type="EMBL" id="JAAAUY010000010">
    <property type="protein sequence ID" value="KAF9338048.1"/>
    <property type="molecule type" value="Genomic_DNA"/>
</dbReference>
<dbReference type="GO" id="GO:0031490">
    <property type="term" value="F:chromatin DNA binding"/>
    <property type="evidence" value="ECO:0007669"/>
    <property type="project" value="TreeGrafter"/>
</dbReference>
<dbReference type="CDD" id="cd13214">
    <property type="entry name" value="PH-GRAM_WBP2"/>
    <property type="match status" value="1"/>
</dbReference>
<keyword evidence="3" id="KW-1185">Reference proteome</keyword>
<protein>
    <recommendedName>
        <fullName evidence="4">GRAM domain-containing protein</fullName>
    </recommendedName>
</protein>
<feature type="region of interest" description="Disordered" evidence="1">
    <location>
        <begin position="149"/>
        <end position="241"/>
    </location>
</feature>